<evidence type="ECO:0000313" key="2">
    <source>
        <dbReference type="EnsemblPlants" id="Kaladp0033s0161.1.v1.1"/>
    </source>
</evidence>
<dbReference type="Proteomes" id="UP000594263">
    <property type="component" value="Unplaced"/>
</dbReference>
<proteinExistence type="predicted"/>
<dbReference type="EnsemblPlants" id="Kaladp0033s0161.1.v1.1">
    <property type="protein sequence ID" value="Kaladp0033s0161.1.v1.1"/>
    <property type="gene ID" value="Kaladp0033s0161.v1.1"/>
</dbReference>
<dbReference type="OMA" id="CICTELC"/>
<organism evidence="2 3">
    <name type="scientific">Kalanchoe fedtschenkoi</name>
    <name type="common">Lavender scallops</name>
    <name type="synonym">South American air plant</name>
    <dbReference type="NCBI Taxonomy" id="63787"/>
    <lineage>
        <taxon>Eukaryota</taxon>
        <taxon>Viridiplantae</taxon>
        <taxon>Streptophyta</taxon>
        <taxon>Embryophyta</taxon>
        <taxon>Tracheophyta</taxon>
        <taxon>Spermatophyta</taxon>
        <taxon>Magnoliopsida</taxon>
        <taxon>eudicotyledons</taxon>
        <taxon>Gunneridae</taxon>
        <taxon>Pentapetalae</taxon>
        <taxon>Saxifragales</taxon>
        <taxon>Crassulaceae</taxon>
        <taxon>Kalanchoe</taxon>
    </lineage>
</organism>
<evidence type="ECO:0000256" key="1">
    <source>
        <dbReference type="SAM" id="MobiDB-lite"/>
    </source>
</evidence>
<feature type="region of interest" description="Disordered" evidence="1">
    <location>
        <begin position="44"/>
        <end position="75"/>
    </location>
</feature>
<keyword evidence="3" id="KW-1185">Reference proteome</keyword>
<reference evidence="2" key="1">
    <citation type="submission" date="2021-01" db="UniProtKB">
        <authorList>
            <consortium name="EnsemblPlants"/>
        </authorList>
    </citation>
    <scope>IDENTIFICATION</scope>
</reference>
<name>A0A7N0TE20_KALFE</name>
<sequence length="222" mass="25256">MDPYVEQNLRDEVIYLHSLWRRGPPAPTTTLLPNPSPLFASAANPRIATGSRPGRKRRRNRMTQMKNRNEAKIQKVSESGWTCTVEASRSAAGTVWPAFQAKSDEAPELTVEDRATMSARRVQQRAVEASRLFFSSYRDSDSEDDLGSEEEESESESLVEADVRDGCEEFIFFKKLFEEDEELRGYYQKNWGDGEFCCLVCRGNGEKDTEDKGSQSLWASYL</sequence>
<dbReference type="PANTHER" id="PTHR34546">
    <property type="entry name" value="OS06G0153600 PROTEIN"/>
    <property type="match status" value="1"/>
</dbReference>
<dbReference type="AlphaFoldDB" id="A0A7N0TE20"/>
<accession>A0A7N0TE20</accession>
<dbReference type="PANTHER" id="PTHR34546:SF3">
    <property type="entry name" value="OS06G0153600 PROTEIN"/>
    <property type="match status" value="1"/>
</dbReference>
<evidence type="ECO:0000313" key="3">
    <source>
        <dbReference type="Proteomes" id="UP000594263"/>
    </source>
</evidence>
<feature type="compositionally biased region" description="Acidic residues" evidence="1">
    <location>
        <begin position="141"/>
        <end position="159"/>
    </location>
</feature>
<protein>
    <submittedName>
        <fullName evidence="2">Uncharacterized protein</fullName>
    </submittedName>
</protein>
<feature type="region of interest" description="Disordered" evidence="1">
    <location>
        <begin position="138"/>
        <end position="160"/>
    </location>
</feature>
<dbReference type="Gramene" id="Kaladp0033s0161.1.v1.1">
    <property type="protein sequence ID" value="Kaladp0033s0161.1.v1.1"/>
    <property type="gene ID" value="Kaladp0033s0161.v1.1"/>
</dbReference>